<feature type="region of interest" description="Disordered" evidence="2">
    <location>
        <begin position="347"/>
        <end position="367"/>
    </location>
</feature>
<sequence length="367" mass="39806">MTLSLGVLGLGSVFSGPYAALIGKLEQEGRVRLTAGYDPEPGKRSVAADRFGIDTSAAQPQDVIGRGDVDIVLVLTSMNQHGSLARAALEAGKHVLVEKPMSTTLAEGRSLLEAAASAPGQLVCAPHVVLSPTYREMHRRVRDGEIGDLYLARARYGWSGPWWGRWFYESGGGALFDLGVYNLTSLCGFFGSVRRVTAMVGTAVPKREVNGELVPVRADDNAHIVLDFGQARFASIATGFTMQKYRSPAIELYGATGVLQLLGDDWAPDGFEQWTNERGSWELFGERDPNWPWTDGLRHLVESIENGTPTVTRPEHAFHALEVMLAAKQSAAEGRVIEVTSNFPDLDYGGSARAEAEPRPAHDPRTS</sequence>
<dbReference type="SUPFAM" id="SSF55347">
    <property type="entry name" value="Glyceraldehyde-3-phosphate dehydrogenase-like, C-terminal domain"/>
    <property type="match status" value="1"/>
</dbReference>
<dbReference type="SUPFAM" id="SSF51735">
    <property type="entry name" value="NAD(P)-binding Rossmann-fold domains"/>
    <property type="match status" value="1"/>
</dbReference>
<dbReference type="OrthoDB" id="9815825at2"/>
<dbReference type="PANTHER" id="PTHR43818">
    <property type="entry name" value="BCDNA.GH03377"/>
    <property type="match status" value="1"/>
</dbReference>
<dbReference type="Gene3D" id="3.30.360.10">
    <property type="entry name" value="Dihydrodipicolinate Reductase, domain 2"/>
    <property type="match status" value="1"/>
</dbReference>
<accession>A0A4R4WVE1</accession>
<comment type="caution">
    <text evidence="5">The sequence shown here is derived from an EMBL/GenBank/DDBJ whole genome shotgun (WGS) entry which is preliminary data.</text>
</comment>
<dbReference type="InterPro" id="IPR050463">
    <property type="entry name" value="Gfo/Idh/MocA_oxidrdct_glycsds"/>
</dbReference>
<feature type="compositionally biased region" description="Basic and acidic residues" evidence="2">
    <location>
        <begin position="354"/>
        <end position="367"/>
    </location>
</feature>
<keyword evidence="1" id="KW-0560">Oxidoreductase</keyword>
<evidence type="ECO:0000313" key="5">
    <source>
        <dbReference type="EMBL" id="TDD21666.1"/>
    </source>
</evidence>
<feature type="domain" description="Gfo/Idh/MocA-like oxidoreductase N-terminal" evidence="3">
    <location>
        <begin position="5"/>
        <end position="121"/>
    </location>
</feature>
<dbReference type="EMBL" id="SMKR01000089">
    <property type="protein sequence ID" value="TDD21666.1"/>
    <property type="molecule type" value="Genomic_DNA"/>
</dbReference>
<dbReference type="Gene3D" id="3.40.50.720">
    <property type="entry name" value="NAD(P)-binding Rossmann-like Domain"/>
    <property type="match status" value="1"/>
</dbReference>
<protein>
    <submittedName>
        <fullName evidence="5">Gfo/Idh/MocA family oxidoreductase</fullName>
    </submittedName>
</protein>
<evidence type="ECO:0000259" key="4">
    <source>
        <dbReference type="Pfam" id="PF22725"/>
    </source>
</evidence>
<dbReference type="Proteomes" id="UP000295172">
    <property type="component" value="Unassembled WGS sequence"/>
</dbReference>
<dbReference type="InterPro" id="IPR055170">
    <property type="entry name" value="GFO_IDH_MocA-like_dom"/>
</dbReference>
<organism evidence="5 6">
    <name type="scientific">Kribbella turkmenica</name>
    <dbReference type="NCBI Taxonomy" id="2530375"/>
    <lineage>
        <taxon>Bacteria</taxon>
        <taxon>Bacillati</taxon>
        <taxon>Actinomycetota</taxon>
        <taxon>Actinomycetes</taxon>
        <taxon>Propionibacteriales</taxon>
        <taxon>Kribbellaceae</taxon>
        <taxon>Kribbella</taxon>
    </lineage>
</organism>
<dbReference type="Pfam" id="PF01408">
    <property type="entry name" value="GFO_IDH_MocA"/>
    <property type="match status" value="1"/>
</dbReference>
<dbReference type="Pfam" id="PF22725">
    <property type="entry name" value="GFO_IDH_MocA_C3"/>
    <property type="match status" value="1"/>
</dbReference>
<dbReference type="InterPro" id="IPR000683">
    <property type="entry name" value="Gfo/Idh/MocA-like_OxRdtase_N"/>
</dbReference>
<dbReference type="AlphaFoldDB" id="A0A4R4WVE1"/>
<evidence type="ECO:0000313" key="6">
    <source>
        <dbReference type="Proteomes" id="UP000295172"/>
    </source>
</evidence>
<evidence type="ECO:0000256" key="2">
    <source>
        <dbReference type="SAM" id="MobiDB-lite"/>
    </source>
</evidence>
<dbReference type="GO" id="GO:0000166">
    <property type="term" value="F:nucleotide binding"/>
    <property type="evidence" value="ECO:0007669"/>
    <property type="project" value="InterPro"/>
</dbReference>
<dbReference type="GO" id="GO:0016491">
    <property type="term" value="F:oxidoreductase activity"/>
    <property type="evidence" value="ECO:0007669"/>
    <property type="project" value="UniProtKB-KW"/>
</dbReference>
<keyword evidence="6" id="KW-1185">Reference proteome</keyword>
<name>A0A4R4WVE1_9ACTN</name>
<dbReference type="PANTHER" id="PTHR43818:SF11">
    <property type="entry name" value="BCDNA.GH03377"/>
    <property type="match status" value="1"/>
</dbReference>
<evidence type="ECO:0000259" key="3">
    <source>
        <dbReference type="Pfam" id="PF01408"/>
    </source>
</evidence>
<feature type="domain" description="GFO/IDH/MocA-like oxidoreductase" evidence="4">
    <location>
        <begin position="134"/>
        <end position="259"/>
    </location>
</feature>
<dbReference type="InterPro" id="IPR036291">
    <property type="entry name" value="NAD(P)-bd_dom_sf"/>
</dbReference>
<proteinExistence type="predicted"/>
<dbReference type="RefSeq" id="WP_132322550.1">
    <property type="nucleotide sequence ID" value="NZ_SMKR01000089.1"/>
</dbReference>
<evidence type="ECO:0000256" key="1">
    <source>
        <dbReference type="ARBA" id="ARBA00023002"/>
    </source>
</evidence>
<gene>
    <name evidence="5" type="ORF">E1218_20565</name>
</gene>
<reference evidence="5 6" key="1">
    <citation type="submission" date="2019-02" db="EMBL/GenBank/DDBJ databases">
        <title>Draft genome sequences of novel Actinobacteria.</title>
        <authorList>
            <person name="Sahin N."/>
            <person name="Ay H."/>
            <person name="Saygin H."/>
        </authorList>
    </citation>
    <scope>NUCLEOTIDE SEQUENCE [LARGE SCALE GENOMIC DNA]</scope>
    <source>
        <strain evidence="5 6">16K104</strain>
    </source>
</reference>